<proteinExistence type="predicted"/>
<dbReference type="AlphaFoldDB" id="A0A0E9TMF0"/>
<protein>
    <submittedName>
        <fullName evidence="1">Uncharacterized protein</fullName>
    </submittedName>
</protein>
<evidence type="ECO:0000313" key="1">
    <source>
        <dbReference type="EMBL" id="JAH54761.1"/>
    </source>
</evidence>
<reference evidence="1" key="2">
    <citation type="journal article" date="2015" name="Fish Shellfish Immunol.">
        <title>Early steps in the European eel (Anguilla anguilla)-Vibrio vulnificus interaction in the gills: Role of the RtxA13 toxin.</title>
        <authorList>
            <person name="Callol A."/>
            <person name="Pajuelo D."/>
            <person name="Ebbesson L."/>
            <person name="Teles M."/>
            <person name="MacKenzie S."/>
            <person name="Amaro C."/>
        </authorList>
    </citation>
    <scope>NUCLEOTIDE SEQUENCE</scope>
</reference>
<dbReference type="EMBL" id="GBXM01053816">
    <property type="protein sequence ID" value="JAH54761.1"/>
    <property type="molecule type" value="Transcribed_RNA"/>
</dbReference>
<reference evidence="1" key="1">
    <citation type="submission" date="2014-11" db="EMBL/GenBank/DDBJ databases">
        <authorList>
            <person name="Amaro Gonzalez C."/>
        </authorList>
    </citation>
    <scope>NUCLEOTIDE SEQUENCE</scope>
</reference>
<accession>A0A0E9TMF0</accession>
<name>A0A0E9TMF0_ANGAN</name>
<sequence>MVHDHKNVNRNTYWLIYW</sequence>
<organism evidence="1">
    <name type="scientific">Anguilla anguilla</name>
    <name type="common">European freshwater eel</name>
    <name type="synonym">Muraena anguilla</name>
    <dbReference type="NCBI Taxonomy" id="7936"/>
    <lineage>
        <taxon>Eukaryota</taxon>
        <taxon>Metazoa</taxon>
        <taxon>Chordata</taxon>
        <taxon>Craniata</taxon>
        <taxon>Vertebrata</taxon>
        <taxon>Euteleostomi</taxon>
        <taxon>Actinopterygii</taxon>
        <taxon>Neopterygii</taxon>
        <taxon>Teleostei</taxon>
        <taxon>Anguilliformes</taxon>
        <taxon>Anguillidae</taxon>
        <taxon>Anguilla</taxon>
    </lineage>
</organism>